<sequence length="200" mass="22760">MKTHDIVLLLVITLFLDACNSDTQEIPPPSTRFVIMYETTETAAKISRIATQVKDLTVLDDLFEIKEFLEIYENPQSYVEAAIALIQRTDLSILNKKIIALSMQKLPVTQFLALISVTADAVEKQTTNAKVLELMIFPPFNWGAQLTVNYEKHEVQALLNRLVEISQLSDNTRNIIANDILTGRAKQNFQQYREMQGLPY</sequence>
<gene>
    <name evidence="1" type="ORF">PN36_32175</name>
</gene>
<reference evidence="1 2" key="1">
    <citation type="journal article" date="2016" name="Front. Microbiol.">
        <title>Single-Cell (Meta-)Genomics of a Dimorphic Candidatus Thiomargarita nelsonii Reveals Genomic Plasticity.</title>
        <authorList>
            <person name="Flood B.E."/>
            <person name="Fliss P."/>
            <person name="Jones D.S."/>
            <person name="Dick G.J."/>
            <person name="Jain S."/>
            <person name="Kaster A.K."/>
            <person name="Winkel M."/>
            <person name="Mussmann M."/>
            <person name="Bailey J."/>
        </authorList>
    </citation>
    <scope>NUCLEOTIDE SEQUENCE [LARGE SCALE GENOMIC DNA]</scope>
    <source>
        <strain evidence="1">Hydrate Ridge</strain>
    </source>
</reference>
<accession>A0A0A6RPR0</accession>
<name>A0A0A6RPR0_9GAMM</name>
<evidence type="ECO:0000313" key="2">
    <source>
        <dbReference type="Proteomes" id="UP000030428"/>
    </source>
</evidence>
<proteinExistence type="predicted"/>
<comment type="caution">
    <text evidence="1">The sequence shown here is derived from an EMBL/GenBank/DDBJ whole genome shotgun (WGS) entry which is preliminary data.</text>
</comment>
<dbReference type="EMBL" id="JSZA02000275">
    <property type="protein sequence ID" value="KHD05841.1"/>
    <property type="molecule type" value="Genomic_DNA"/>
</dbReference>
<organism evidence="1 2">
    <name type="scientific">Candidatus Thiomargarita nelsonii</name>
    <dbReference type="NCBI Taxonomy" id="1003181"/>
    <lineage>
        <taxon>Bacteria</taxon>
        <taxon>Pseudomonadati</taxon>
        <taxon>Pseudomonadota</taxon>
        <taxon>Gammaproteobacteria</taxon>
        <taxon>Thiotrichales</taxon>
        <taxon>Thiotrichaceae</taxon>
        <taxon>Thiomargarita</taxon>
    </lineage>
</organism>
<dbReference type="Proteomes" id="UP000030428">
    <property type="component" value="Unassembled WGS sequence"/>
</dbReference>
<keyword evidence="2" id="KW-1185">Reference proteome</keyword>
<protein>
    <submittedName>
        <fullName evidence="1">Uncharacterized protein</fullName>
    </submittedName>
</protein>
<evidence type="ECO:0000313" key="1">
    <source>
        <dbReference type="EMBL" id="KHD05841.1"/>
    </source>
</evidence>
<dbReference type="AlphaFoldDB" id="A0A0A6RPR0"/>